<name>A0A1V9D767_9GAMM</name>
<keyword evidence="2" id="KW-1185">Reference proteome</keyword>
<organism evidence="1 2">
    <name type="scientific">Pantoea latae</name>
    <dbReference type="NCBI Taxonomy" id="1964541"/>
    <lineage>
        <taxon>Bacteria</taxon>
        <taxon>Pseudomonadati</taxon>
        <taxon>Pseudomonadota</taxon>
        <taxon>Gammaproteobacteria</taxon>
        <taxon>Enterobacterales</taxon>
        <taxon>Erwiniaceae</taxon>
        <taxon>Pantoea</taxon>
    </lineage>
</organism>
<dbReference type="RefSeq" id="WP_081142712.1">
    <property type="nucleotide sequence ID" value="NZ_MWUE01000046.1"/>
</dbReference>
<evidence type="ECO:0000313" key="2">
    <source>
        <dbReference type="Proteomes" id="UP000192769"/>
    </source>
</evidence>
<dbReference type="EMBL" id="MWUE01000046">
    <property type="protein sequence ID" value="OQP29772.1"/>
    <property type="molecule type" value="Genomic_DNA"/>
</dbReference>
<protein>
    <submittedName>
        <fullName evidence="1">Uncharacterized protein</fullName>
    </submittedName>
</protein>
<dbReference type="AlphaFoldDB" id="A0A1V9D767"/>
<comment type="caution">
    <text evidence="1">The sequence shown here is derived from an EMBL/GenBank/DDBJ whole genome shotgun (WGS) entry which is preliminary data.</text>
</comment>
<reference evidence="1 2" key="1">
    <citation type="submission" date="2017-02" db="EMBL/GenBank/DDBJ databases">
        <title>Whole genome shotgun sequence of Pantoea agglomerans strain AS1 isolated from a cycad, Zamia floridana in Central Florida, USA.</title>
        <authorList>
            <person name="Lata P."/>
            <person name="Govindarajan S."/>
            <person name="Qi F."/>
            <person name="Li J.-L."/>
            <person name="Maurya S.K."/>
            <person name="Sahoo M.K."/>
        </authorList>
    </citation>
    <scope>NUCLEOTIDE SEQUENCE [LARGE SCALE GENOMIC DNA]</scope>
    <source>
        <strain evidence="1 2">AS1</strain>
    </source>
</reference>
<sequence>MVAATLDNVSFNLDSLENAALEICKTKGMLGMLLASVSTEIQQSYFQLLRESGFDDELVWLQQVLESR</sequence>
<proteinExistence type="predicted"/>
<evidence type="ECO:0000313" key="1">
    <source>
        <dbReference type="EMBL" id="OQP29772.1"/>
    </source>
</evidence>
<gene>
    <name evidence="1" type="ORF">B2J69_22995</name>
</gene>
<accession>A0A1V9D767</accession>
<dbReference type="OrthoDB" id="6540157at2"/>
<dbReference type="Proteomes" id="UP000192769">
    <property type="component" value="Unassembled WGS sequence"/>
</dbReference>